<feature type="domain" description="TOG" evidence="15">
    <location>
        <begin position="262"/>
        <end position="496"/>
    </location>
</feature>
<feature type="domain" description="TOG" evidence="15">
    <location>
        <begin position="570"/>
        <end position="801"/>
    </location>
</feature>
<evidence type="ECO:0000256" key="14">
    <source>
        <dbReference type="SAM" id="MobiDB-lite"/>
    </source>
</evidence>
<feature type="region of interest" description="Disordered" evidence="14">
    <location>
        <begin position="1061"/>
        <end position="1134"/>
    </location>
</feature>
<dbReference type="FunFam" id="1.25.10.10:FF:000063">
    <property type="entry name" value="Putative cytoskeleton-associated protein 5"/>
    <property type="match status" value="1"/>
</dbReference>
<evidence type="ECO:0000256" key="1">
    <source>
        <dbReference type="ARBA" id="ARBA00004300"/>
    </source>
</evidence>
<feature type="region of interest" description="Disordered" evidence="14">
    <location>
        <begin position="1391"/>
        <end position="1435"/>
    </location>
</feature>
<evidence type="ECO:0000256" key="11">
    <source>
        <dbReference type="ARBA" id="ARBA00023306"/>
    </source>
</evidence>
<dbReference type="InterPro" id="IPR011989">
    <property type="entry name" value="ARM-like"/>
</dbReference>
<feature type="compositionally biased region" description="Basic and acidic residues" evidence="14">
    <location>
        <begin position="1095"/>
        <end position="1105"/>
    </location>
</feature>
<dbReference type="Pfam" id="PF21041">
    <property type="entry name" value="XMAP215_CLASP_TOG"/>
    <property type="match status" value="5"/>
</dbReference>
<evidence type="ECO:0000256" key="5">
    <source>
        <dbReference type="ARBA" id="ARBA00022490"/>
    </source>
</evidence>
<feature type="region of interest" description="Disordered" evidence="14">
    <location>
        <begin position="498"/>
        <end position="564"/>
    </location>
</feature>
<keyword evidence="5" id="KW-0963">Cytoplasm</keyword>
<dbReference type="SUPFAM" id="SSF48371">
    <property type="entry name" value="ARM repeat"/>
    <property type="match status" value="2"/>
</dbReference>
<feature type="compositionally biased region" description="Low complexity" evidence="14">
    <location>
        <begin position="1759"/>
        <end position="1769"/>
    </location>
</feature>
<dbReference type="GO" id="GO:0000922">
    <property type="term" value="C:spindle pole"/>
    <property type="evidence" value="ECO:0007669"/>
    <property type="project" value="UniProtKB-SubCell"/>
</dbReference>
<keyword evidence="11" id="KW-0131">Cell cycle</keyword>
<feature type="compositionally biased region" description="Acidic residues" evidence="14">
    <location>
        <begin position="814"/>
        <end position="825"/>
    </location>
</feature>
<dbReference type="GO" id="GO:0007051">
    <property type="term" value="P:spindle organization"/>
    <property type="evidence" value="ECO:0007669"/>
    <property type="project" value="InterPro"/>
</dbReference>
<evidence type="ECO:0000256" key="13">
    <source>
        <dbReference type="ARBA" id="ARBA00025722"/>
    </source>
</evidence>
<feature type="compositionally biased region" description="Low complexity" evidence="14">
    <location>
        <begin position="1904"/>
        <end position="1918"/>
    </location>
</feature>
<evidence type="ECO:0000256" key="3">
    <source>
        <dbReference type="ARBA" id="ARBA00004647"/>
    </source>
</evidence>
<dbReference type="PANTHER" id="PTHR12609">
    <property type="entry name" value="MICROTUBULE ASSOCIATED PROTEIN XMAP215"/>
    <property type="match status" value="1"/>
</dbReference>
<keyword evidence="10" id="KW-0206">Cytoskeleton</keyword>
<feature type="domain" description="TOG" evidence="15">
    <location>
        <begin position="1"/>
        <end position="219"/>
    </location>
</feature>
<keyword evidence="17" id="KW-1185">Reference proteome</keyword>
<gene>
    <name evidence="16" type="ORF">SNE40_003232</name>
</gene>
<dbReference type="SMART" id="SM01349">
    <property type="entry name" value="TOG"/>
    <property type="match status" value="5"/>
</dbReference>
<evidence type="ECO:0000256" key="4">
    <source>
        <dbReference type="ARBA" id="ARBA00022454"/>
    </source>
</evidence>
<feature type="compositionally biased region" description="Basic residues" evidence="14">
    <location>
        <begin position="547"/>
        <end position="560"/>
    </location>
</feature>
<feature type="region of interest" description="Disordered" evidence="14">
    <location>
        <begin position="795"/>
        <end position="825"/>
    </location>
</feature>
<dbReference type="FunFam" id="1.25.10.10:FF:000068">
    <property type="entry name" value="cytoskeleton-associated protein 5 isoform X1"/>
    <property type="match status" value="1"/>
</dbReference>
<evidence type="ECO:0000256" key="7">
    <source>
        <dbReference type="ARBA" id="ARBA00022737"/>
    </source>
</evidence>
<evidence type="ECO:0000256" key="6">
    <source>
        <dbReference type="ARBA" id="ARBA00022618"/>
    </source>
</evidence>
<keyword evidence="7" id="KW-0677">Repeat</keyword>
<evidence type="ECO:0000313" key="17">
    <source>
        <dbReference type="Proteomes" id="UP001347796"/>
    </source>
</evidence>
<feature type="compositionally biased region" description="Low complexity" evidence="14">
    <location>
        <begin position="1840"/>
        <end position="1859"/>
    </location>
</feature>
<name>A0AAN8K7F4_PATCE</name>
<keyword evidence="8" id="KW-0498">Mitosis</keyword>
<evidence type="ECO:0000256" key="12">
    <source>
        <dbReference type="ARBA" id="ARBA00023328"/>
    </source>
</evidence>
<dbReference type="FunFam" id="1.25.10.10:FF:000052">
    <property type="entry name" value="Cytoskeleton associated protein 5"/>
    <property type="match status" value="1"/>
</dbReference>
<feature type="compositionally biased region" description="Basic and acidic residues" evidence="14">
    <location>
        <begin position="1829"/>
        <end position="1839"/>
    </location>
</feature>
<evidence type="ECO:0000256" key="10">
    <source>
        <dbReference type="ARBA" id="ARBA00023212"/>
    </source>
</evidence>
<dbReference type="GO" id="GO:0000776">
    <property type="term" value="C:kinetochore"/>
    <property type="evidence" value="ECO:0007669"/>
    <property type="project" value="UniProtKB-KW"/>
</dbReference>
<dbReference type="FunFam" id="1.25.10.10:FF:000050">
    <property type="entry name" value="Cytoskeleton-associated protein 5 isoform X1"/>
    <property type="match status" value="1"/>
</dbReference>
<evidence type="ECO:0000256" key="8">
    <source>
        <dbReference type="ARBA" id="ARBA00022776"/>
    </source>
</evidence>
<organism evidence="16 17">
    <name type="scientific">Patella caerulea</name>
    <name type="common">Rayed Mediterranean limpet</name>
    <dbReference type="NCBI Taxonomy" id="87958"/>
    <lineage>
        <taxon>Eukaryota</taxon>
        <taxon>Metazoa</taxon>
        <taxon>Spiralia</taxon>
        <taxon>Lophotrochozoa</taxon>
        <taxon>Mollusca</taxon>
        <taxon>Gastropoda</taxon>
        <taxon>Patellogastropoda</taxon>
        <taxon>Patelloidea</taxon>
        <taxon>Patellidae</taxon>
        <taxon>Patella</taxon>
    </lineage>
</organism>
<protein>
    <recommendedName>
        <fullName evidence="15">TOG domain-containing protein</fullName>
    </recommendedName>
</protein>
<dbReference type="GO" id="GO:0046785">
    <property type="term" value="P:microtubule polymerization"/>
    <property type="evidence" value="ECO:0007669"/>
    <property type="project" value="InterPro"/>
</dbReference>
<evidence type="ECO:0000259" key="15">
    <source>
        <dbReference type="SMART" id="SM01349"/>
    </source>
</evidence>
<feature type="region of interest" description="Disordered" evidence="14">
    <location>
        <begin position="1744"/>
        <end position="1770"/>
    </location>
</feature>
<feature type="region of interest" description="Disordered" evidence="14">
    <location>
        <begin position="1829"/>
        <end position="1859"/>
    </location>
</feature>
<keyword evidence="12" id="KW-0137">Centromere</keyword>
<dbReference type="GO" id="GO:0005813">
    <property type="term" value="C:centrosome"/>
    <property type="evidence" value="ECO:0007669"/>
    <property type="project" value="UniProtKB-SubCell"/>
</dbReference>
<feature type="compositionally biased region" description="Polar residues" evidence="14">
    <location>
        <begin position="1880"/>
        <end position="1889"/>
    </location>
</feature>
<proteinExistence type="inferred from homology"/>
<dbReference type="InterPro" id="IPR048491">
    <property type="entry name" value="XMAP215_CLASP_TOG"/>
</dbReference>
<dbReference type="EMBL" id="JAZGQO010000002">
    <property type="protein sequence ID" value="KAK6191581.1"/>
    <property type="molecule type" value="Genomic_DNA"/>
</dbReference>
<evidence type="ECO:0000313" key="16">
    <source>
        <dbReference type="EMBL" id="KAK6191581.1"/>
    </source>
</evidence>
<dbReference type="Proteomes" id="UP001347796">
    <property type="component" value="Unassembled WGS sequence"/>
</dbReference>
<dbReference type="InterPro" id="IPR034085">
    <property type="entry name" value="TOG"/>
</dbReference>
<feature type="domain" description="TOG" evidence="15">
    <location>
        <begin position="831"/>
        <end position="1063"/>
    </location>
</feature>
<dbReference type="GO" id="GO:0051301">
    <property type="term" value="P:cell division"/>
    <property type="evidence" value="ECO:0007669"/>
    <property type="project" value="UniProtKB-KW"/>
</dbReference>
<feature type="region of interest" description="Disordered" evidence="14">
    <location>
        <begin position="1880"/>
        <end position="1936"/>
    </location>
</feature>
<comment type="subcellular location">
    <subcellularLocation>
        <location evidence="2">Chromosome</location>
        <location evidence="2">Centromere</location>
        <location evidence="2">Kinetochore</location>
    </subcellularLocation>
    <subcellularLocation>
        <location evidence="1">Cytoplasm</location>
        <location evidence="1">Cytoskeleton</location>
        <location evidence="1">Microtubule organizing center</location>
        <location evidence="1">Centrosome</location>
    </subcellularLocation>
    <subcellularLocation>
        <location evidence="3">Cytoplasm</location>
        <location evidence="3">Cytoskeleton</location>
        <location evidence="3">Spindle pole</location>
    </subcellularLocation>
</comment>
<feature type="domain" description="TOG" evidence="15">
    <location>
        <begin position="1163"/>
        <end position="1401"/>
    </location>
</feature>
<dbReference type="GO" id="GO:0061863">
    <property type="term" value="F:microtubule plus end polymerase"/>
    <property type="evidence" value="ECO:0007669"/>
    <property type="project" value="InterPro"/>
</dbReference>
<dbReference type="InterPro" id="IPR016024">
    <property type="entry name" value="ARM-type_fold"/>
</dbReference>
<keyword evidence="9" id="KW-0995">Kinetochore</keyword>
<comment type="similarity">
    <text evidence="13">Belongs to the TOG/XMAP215 family.</text>
</comment>
<dbReference type="InterPro" id="IPR045110">
    <property type="entry name" value="XMAP215"/>
</dbReference>
<feature type="compositionally biased region" description="Polar residues" evidence="14">
    <location>
        <begin position="1419"/>
        <end position="1432"/>
    </location>
</feature>
<accession>A0AAN8K7F4</accession>
<dbReference type="FunFam" id="1.25.10.10:FF:000019">
    <property type="entry name" value="Cytoskeleton-associated protein 5"/>
    <property type="match status" value="1"/>
</dbReference>
<dbReference type="GO" id="GO:0051010">
    <property type="term" value="F:microtubule plus-end binding"/>
    <property type="evidence" value="ECO:0007669"/>
    <property type="project" value="InterPro"/>
</dbReference>
<evidence type="ECO:0000256" key="2">
    <source>
        <dbReference type="ARBA" id="ARBA00004629"/>
    </source>
</evidence>
<evidence type="ECO:0000256" key="9">
    <source>
        <dbReference type="ARBA" id="ARBA00022838"/>
    </source>
</evidence>
<dbReference type="Gene3D" id="1.25.10.10">
    <property type="entry name" value="Leucine-rich Repeat Variant"/>
    <property type="match status" value="5"/>
</dbReference>
<dbReference type="GO" id="GO:0030951">
    <property type="term" value="P:establishment or maintenance of microtubule cytoskeleton polarity"/>
    <property type="evidence" value="ECO:0007669"/>
    <property type="project" value="InterPro"/>
</dbReference>
<comment type="caution">
    <text evidence="16">The sequence shown here is derived from an EMBL/GenBank/DDBJ whole genome shotgun (WGS) entry which is preliminary data.</text>
</comment>
<reference evidence="16 17" key="1">
    <citation type="submission" date="2024-01" db="EMBL/GenBank/DDBJ databases">
        <title>The genome of the rayed Mediterranean limpet Patella caerulea (Linnaeus, 1758).</title>
        <authorList>
            <person name="Anh-Thu Weber A."/>
            <person name="Halstead-Nussloch G."/>
        </authorList>
    </citation>
    <scope>NUCLEOTIDE SEQUENCE [LARGE SCALE GENOMIC DNA]</scope>
    <source>
        <strain evidence="16">AATW-2023a</strain>
        <tissue evidence="16">Whole specimen</tissue>
    </source>
</reference>
<sequence>MKLPTDEKVQHKVWKARLAGYEEATKLFQRLEEKSPEFNKFNGLIRKFVIDSNAVAQEKALDAVIVYVQTAHVAGRSCADVVSGIVTKCLNASKQKTKDKAMDIIMMYIEIEKQEPVQEALMAGLENKQPKIVVGCITALRLALRDFGTKIISVKPLIKVLPKLLEDRDKGVREETKLLCIELYRWIGAALKPQMSHFKPVQVQELEAEFEKLPAQKAKQCRFLRSQQDLKAKMEEETANAEEGGGDGGEDDGAAEEIDAYELIEAVDIIALLPKDFYDKIEAKKWQERKEALEALQKLADNPKIENGDFAPLLKCVLKVIAKDTNVMLVALAGKCLAGIAKGLRKKFAPYAANSMSTIIDKFKEKKPAVVAALREASDAVYLTTNLEVITEDAVAALENKNPQIRAETALLLGRCFCRCTQSSLPKKMLKIFCTSLLKTVNDTTGEVREASFQALGTAMKVVTEKNIAPFLVDIDPIKLTKIQECCTNAVLLNAKGEPRGGGAAAAPKMSEPKVVKPNSAKVTKPPESKPPSDTGSKPASKSSAGGKKKAPVKGKGKKGGGKEEVIENALSDEAVEEKAANLLPGDTLTSLTSSNWKERLAGMEKFTQIVKGLCKDDIPCQVCVRVVDRKPGLKDTNFQVLKLRLELIAHLAKNAVFSKRSAEFCLSEIVDKVGDVKNGGAAQEALSCIAEAIGIDFVSQEVVSLAFIQKNPKNQSEALNWLALSIKEFGFKINIKPMLETIKKAFAATNPAVRTSAITLCGVIYMYMGSTLRVFFESEKPALLQQIDAEFEKVKDQKPTPPTRGLTGAADGGGEDEEEVEEAADIPVQDLVPRVDIIEKITPELLEEMSDKNWKVRGEALSKVTAILNEAKFITPNIGTLPDALKLRLADSNKIMVNTTIGICQALGTAMGPHCKNHVRVIGPGLIGCLADAKPQVRTAATNALNVWVEHTTLTPLVECEALSDSLKIENPNLRTELLSWLSEKLPSHRILPTEIRQCIPHVLNCLEDRNGDVRKKAQESLVPFMIHTGYDSFLKASSKLKPASKDQIMAILEKARANLPAKAPKSKKPAATAQPVQSAPSSRFDDYDDDEPPPPKEKKEAVSKKTVAKGKAKAPPPPSSKKKVEEDTSDIMNLTVPKEQRFKEERNLKVLKWNFTEIRSEIVEQLNLQMEKNFNKTIMTLLFHKDFKSHIKAIELLIKGLETLPDETIGNLDLILKWFTLRFYDTNPSMLNKGLSYLQDLFIQLADADYHLHDIEAVSFIPYLILKVGDSKDNVRRDVRKIFKLICQVYPASKMFTHLIDGLKSKNSKQRAECLEELGCIIESYGISICQPSPSQALKAIAQQISDRDNSVRNAALNTIVAAYLLIDEQVFKYIGNLNEKEMSYLQERLKRSQKSKGPKINDERPQSARPAVKPQQPVTGLQRPQSAQPKASIARKENYIDIDCDMSELPAPSLIEVDIDYMYDTLPQPTVKPRPLSTTIGFVISQITNKNINTCIQALAQIDDVLKERPEILIDHIDQLVLLLSMQFKMVYSTCMGDENTPRDDIIRLYRCLLCTLLATFQHEECAKKTSKDILKDILNSLVTILLDNRLMDLDEGPQVVRSVNVTVIKIVKNADFTNIMSALISLLQDCAGSDICTPKFLELIMKCLWRLTRMLPNTINELNIERTLLDCHLFLRAFPSSSWKERTSDLPLRTIKTILHSLATLKGKKILNHTGLISSDENSEIESYLNKVLKNDVASTNAKNEVMNTEEKTPKSSSKPKSFSKGTQDMLGEIFKKIGSKENTKEGLNDLYDFKKKNPDSDLTPFLKKTSQFFQDYVDRGLKNIEQERDGRKSASSEVSAVSTSTTTTSSSVVSGQSDCANFYLERLKALRSQCGLDSTQQNEKPQPLRPLKLSESEKNSSTCSSSESLAVSEINYKPEEEEENEKPVVPDVDVSGLKMRLERIKQLSK</sequence>
<keyword evidence="6" id="KW-0132">Cell division</keyword>
<feature type="compositionally biased region" description="Low complexity" evidence="14">
    <location>
        <begin position="536"/>
        <end position="546"/>
    </location>
</feature>
<keyword evidence="4" id="KW-0158">Chromosome</keyword>